<feature type="transmembrane region" description="Helical" evidence="1">
    <location>
        <begin position="87"/>
        <end position="109"/>
    </location>
</feature>
<evidence type="ECO:0000313" key="3">
    <source>
        <dbReference type="Proteomes" id="UP000326202"/>
    </source>
</evidence>
<dbReference type="RefSeq" id="WP_151176841.1">
    <property type="nucleotide sequence ID" value="NZ_CP042906.1"/>
</dbReference>
<organism evidence="2 3">
    <name type="scientific">Hypericibacter terrae</name>
    <dbReference type="NCBI Taxonomy" id="2602015"/>
    <lineage>
        <taxon>Bacteria</taxon>
        <taxon>Pseudomonadati</taxon>
        <taxon>Pseudomonadota</taxon>
        <taxon>Alphaproteobacteria</taxon>
        <taxon>Rhodospirillales</taxon>
        <taxon>Dongiaceae</taxon>
        <taxon>Hypericibacter</taxon>
    </lineage>
</organism>
<keyword evidence="1" id="KW-0472">Membrane</keyword>
<feature type="transmembrane region" description="Helical" evidence="1">
    <location>
        <begin position="35"/>
        <end position="55"/>
    </location>
</feature>
<sequence>MRRPDNRLWLLAAAAGGVAYPFLVYFGRTYSGTSFLQPPLLIVIALVLIGLRLLAMRGPDGRPWLIGLAVAAMVLVMLLAWNVGLAVLAYPVVISLTVAAIFGASLLWPPTIVERFARMREPELTPAAIAYLRGVTQVWLLFLLANAAVAAALGLWGSLHLWTLWTGLVSYLLMGALFLGELAWRHLVRARA</sequence>
<dbReference type="OrthoDB" id="8537043at2"/>
<reference evidence="2 3" key="1">
    <citation type="submission" date="2019-08" db="EMBL/GenBank/DDBJ databases">
        <title>Hyperibacter terrae gen. nov., sp. nov. and Hyperibacter viscosus sp. nov., two new members in the family Rhodospirillaceae isolated from the rhizosphere of Hypericum perforatum.</title>
        <authorList>
            <person name="Noviana Z."/>
        </authorList>
    </citation>
    <scope>NUCLEOTIDE SEQUENCE [LARGE SCALE GENOMIC DNA]</scope>
    <source>
        <strain evidence="2 3">R5913</strain>
    </source>
</reference>
<keyword evidence="1" id="KW-0812">Transmembrane</keyword>
<evidence type="ECO:0008006" key="4">
    <source>
        <dbReference type="Google" id="ProtNLM"/>
    </source>
</evidence>
<evidence type="ECO:0000256" key="1">
    <source>
        <dbReference type="SAM" id="Phobius"/>
    </source>
</evidence>
<feature type="transmembrane region" description="Helical" evidence="1">
    <location>
        <begin position="64"/>
        <end position="81"/>
    </location>
</feature>
<dbReference type="KEGG" id="htq:FRZ44_17840"/>
<protein>
    <recommendedName>
        <fullName evidence="4">Intracellular septation protein A</fullName>
    </recommendedName>
</protein>
<feature type="transmembrane region" description="Helical" evidence="1">
    <location>
        <begin position="130"/>
        <end position="156"/>
    </location>
</feature>
<dbReference type="AlphaFoldDB" id="A0A5J6MJN1"/>
<keyword evidence="1" id="KW-1133">Transmembrane helix</keyword>
<evidence type="ECO:0000313" key="2">
    <source>
        <dbReference type="EMBL" id="QEX16490.1"/>
    </source>
</evidence>
<accession>A0A5J6MJN1</accession>
<proteinExistence type="predicted"/>
<name>A0A5J6MJN1_9PROT</name>
<feature type="transmembrane region" description="Helical" evidence="1">
    <location>
        <begin position="162"/>
        <end position="184"/>
    </location>
</feature>
<dbReference type="EMBL" id="CP042906">
    <property type="protein sequence ID" value="QEX16490.1"/>
    <property type="molecule type" value="Genomic_DNA"/>
</dbReference>
<gene>
    <name evidence="2" type="ORF">FRZ44_17840</name>
</gene>
<dbReference type="Proteomes" id="UP000326202">
    <property type="component" value="Chromosome"/>
</dbReference>
<keyword evidence="3" id="KW-1185">Reference proteome</keyword>